<dbReference type="Proteomes" id="UP000672027">
    <property type="component" value="Chromosome"/>
</dbReference>
<evidence type="ECO:0000256" key="1">
    <source>
        <dbReference type="ARBA" id="ARBA00023015"/>
    </source>
</evidence>
<accession>A0ABX7X426</accession>
<dbReference type="Gene3D" id="3.30.450.80">
    <property type="entry name" value="Transcription factor LuxR-like, autoinducer-binding domain"/>
    <property type="match status" value="1"/>
</dbReference>
<dbReference type="RefSeq" id="WP_210226294.1">
    <property type="nucleotide sequence ID" value="NZ_CP072800.1"/>
</dbReference>
<evidence type="ECO:0000256" key="3">
    <source>
        <dbReference type="ARBA" id="ARBA00023163"/>
    </source>
</evidence>
<dbReference type="SUPFAM" id="SSF75516">
    <property type="entry name" value="Pheromone-binding domain of LuxR-like quorum-sensing transcription factors"/>
    <property type="match status" value="1"/>
</dbReference>
<dbReference type="EMBL" id="CP072800">
    <property type="protein sequence ID" value="QTR49448.1"/>
    <property type="molecule type" value="Genomic_DNA"/>
</dbReference>
<keyword evidence="1" id="KW-0805">Transcription regulation</keyword>
<evidence type="ECO:0000256" key="2">
    <source>
        <dbReference type="ARBA" id="ARBA00023125"/>
    </source>
</evidence>
<feature type="domain" description="Transcription factor LuxR-like autoinducer-binding" evidence="4">
    <location>
        <begin position="22"/>
        <end position="173"/>
    </location>
</feature>
<dbReference type="InterPro" id="IPR005143">
    <property type="entry name" value="TF_LuxR_autoind-bd_dom"/>
</dbReference>
<organism evidence="5 6">
    <name type="scientific">Candidatus Thiothrix anitrata</name>
    <dbReference type="NCBI Taxonomy" id="2823902"/>
    <lineage>
        <taxon>Bacteria</taxon>
        <taxon>Pseudomonadati</taxon>
        <taxon>Pseudomonadota</taxon>
        <taxon>Gammaproteobacteria</taxon>
        <taxon>Thiotrichales</taxon>
        <taxon>Thiotrichaceae</taxon>
        <taxon>Thiothrix</taxon>
    </lineage>
</organism>
<protein>
    <submittedName>
        <fullName evidence="5">Autoinducer binding domain-containing protein</fullName>
    </submittedName>
</protein>
<keyword evidence="2" id="KW-0238">DNA-binding</keyword>
<sequence>MSDNYLLGDLVADLYACASLNERFKMYEKCIQKLDFEAASYTFIPKIVTETQLNTPPVFVRSALFPESFIEQYVTDRFDKNDFTIRAIQNNVLCPMDWQDCFQSDSLTDAEKNVLFLAKQEHNIQNGISLPMMNDSVGIAGFSIVSSMQDVDFTRVKQQNLNTLQLCTKAFHDIVFSRVYAYHEFIPSVLLDLSDKEKIVLEYISKGKTMEELGKSNAPVSKRYGEKILLELRQKFGDISTHELIHHISQLKLI</sequence>
<evidence type="ECO:0000313" key="6">
    <source>
        <dbReference type="Proteomes" id="UP000672027"/>
    </source>
</evidence>
<keyword evidence="6" id="KW-1185">Reference proteome</keyword>
<name>A0ABX7X426_9GAMM</name>
<evidence type="ECO:0000313" key="5">
    <source>
        <dbReference type="EMBL" id="QTR49448.1"/>
    </source>
</evidence>
<gene>
    <name evidence="5" type="ORF">J8380_14550</name>
</gene>
<evidence type="ECO:0000259" key="4">
    <source>
        <dbReference type="Pfam" id="PF03472"/>
    </source>
</evidence>
<keyword evidence="3" id="KW-0804">Transcription</keyword>
<proteinExistence type="predicted"/>
<reference evidence="5 6" key="1">
    <citation type="submission" date="2021-04" db="EMBL/GenBank/DDBJ databases">
        <title>Genomics, taxonomy and metabolism of representatives of sulfur bacteria of the genus Thiothrix: Thiothrix fructosivorans QT, Thiothrix unzii A1T and three new species, Thiothrix subterranea sp. nov., Thiothrix litoralis sp. nov. and 'Candidatus Thiothrix anitrata' sp. nov.</title>
        <authorList>
            <person name="Ravin N.V."/>
            <person name="Smolyakov D."/>
            <person name="Rudenko T.S."/>
            <person name="Mardanov A.V."/>
            <person name="Beletsky A.V."/>
            <person name="Markov N.D."/>
            <person name="Fomenkov A.I."/>
            <person name="Roberts R.J."/>
            <person name="Karnachuk O.V."/>
            <person name="Novikov A."/>
            <person name="Grabovich M.Y."/>
        </authorList>
    </citation>
    <scope>NUCLEOTIDE SEQUENCE [LARGE SCALE GENOMIC DNA]</scope>
    <source>
        <strain evidence="5 6">A52</strain>
    </source>
</reference>
<dbReference type="InterPro" id="IPR036693">
    <property type="entry name" value="TF_LuxR_autoind-bd_dom_sf"/>
</dbReference>
<dbReference type="Pfam" id="PF03472">
    <property type="entry name" value="Autoind_bind"/>
    <property type="match status" value="1"/>
</dbReference>